<keyword evidence="2" id="KW-0378">Hydrolase</keyword>
<dbReference type="EMBL" id="JBHRTI010000004">
    <property type="protein sequence ID" value="MFC3147664.1"/>
    <property type="molecule type" value="Genomic_DNA"/>
</dbReference>
<keyword evidence="2" id="KW-0255">Endonuclease</keyword>
<sequence length="272" mass="31238">MRLRIVTYNIAKGLTQLSRRHRIQDVRAALSEFDADILTLQEVQDRNDRIAHRGHAHPGQSQTDFLAELRPVREREGWLDTMTFMQSEPLYHAAYGANKHYGHGHHGNAVLSRWPIVAMENIDISRSAIERRGLLVTTVLVKQQPMVIICTHFSLLARDRLMQAQALVEHVRTHVDPALPLVIAGDFNDWHRRVDRTLRQQLGLAEAFDHSHAQPARTFPAIFPMLRLDRIYVRNLHVVAARVPDGPHWARRSDHRPILMEAQVPDRGARTP</sequence>
<feature type="domain" description="Endonuclease/exonuclease/phosphatase" evidence="1">
    <location>
        <begin position="6"/>
        <end position="255"/>
    </location>
</feature>
<evidence type="ECO:0000313" key="2">
    <source>
        <dbReference type="EMBL" id="MFC3147664.1"/>
    </source>
</evidence>
<evidence type="ECO:0000313" key="3">
    <source>
        <dbReference type="Proteomes" id="UP001595556"/>
    </source>
</evidence>
<dbReference type="Gene3D" id="3.60.10.10">
    <property type="entry name" value="Endonuclease/exonuclease/phosphatase"/>
    <property type="match status" value="1"/>
</dbReference>
<comment type="caution">
    <text evidence="2">The sequence shown here is derived from an EMBL/GenBank/DDBJ whole genome shotgun (WGS) entry which is preliminary data.</text>
</comment>
<name>A0ABV7H166_9BURK</name>
<dbReference type="InterPro" id="IPR036691">
    <property type="entry name" value="Endo/exonu/phosph_ase_sf"/>
</dbReference>
<keyword evidence="2" id="KW-0540">Nuclease</keyword>
<proteinExistence type="predicted"/>
<dbReference type="SUPFAM" id="SSF56219">
    <property type="entry name" value="DNase I-like"/>
    <property type="match status" value="1"/>
</dbReference>
<gene>
    <name evidence="2" type="ORF">ACFOEN_08420</name>
</gene>
<dbReference type="Proteomes" id="UP001595556">
    <property type="component" value="Unassembled WGS sequence"/>
</dbReference>
<dbReference type="Pfam" id="PF03372">
    <property type="entry name" value="Exo_endo_phos"/>
    <property type="match status" value="1"/>
</dbReference>
<dbReference type="PANTHER" id="PTHR14859:SF1">
    <property type="entry name" value="PGAP2-INTERACTING PROTEIN"/>
    <property type="match status" value="1"/>
</dbReference>
<dbReference type="InterPro" id="IPR051916">
    <property type="entry name" value="GPI-anchor_lipid_remodeler"/>
</dbReference>
<dbReference type="PANTHER" id="PTHR14859">
    <property type="entry name" value="CALCOFLUOR WHITE HYPERSENSITIVE PROTEIN PRECURSOR"/>
    <property type="match status" value="1"/>
</dbReference>
<reference evidence="3" key="1">
    <citation type="journal article" date="2019" name="Int. J. Syst. Evol. Microbiol.">
        <title>The Global Catalogue of Microorganisms (GCM) 10K type strain sequencing project: providing services to taxonomists for standard genome sequencing and annotation.</title>
        <authorList>
            <consortium name="The Broad Institute Genomics Platform"/>
            <consortium name="The Broad Institute Genome Sequencing Center for Infectious Disease"/>
            <person name="Wu L."/>
            <person name="Ma J."/>
        </authorList>
    </citation>
    <scope>NUCLEOTIDE SEQUENCE [LARGE SCALE GENOMIC DNA]</scope>
    <source>
        <strain evidence="3">KCTC 52168</strain>
    </source>
</reference>
<keyword evidence="3" id="KW-1185">Reference proteome</keyword>
<protein>
    <submittedName>
        <fullName evidence="2">Endonuclease/exonuclease/phosphatase family protein</fullName>
    </submittedName>
</protein>
<dbReference type="RefSeq" id="WP_377302949.1">
    <property type="nucleotide sequence ID" value="NZ_CP180191.1"/>
</dbReference>
<organism evidence="2 3">
    <name type="scientific">Piscinibacterium candidicorallinum</name>
    <dbReference type="NCBI Taxonomy" id="1793872"/>
    <lineage>
        <taxon>Bacteria</taxon>
        <taxon>Pseudomonadati</taxon>
        <taxon>Pseudomonadota</taxon>
        <taxon>Betaproteobacteria</taxon>
        <taxon>Burkholderiales</taxon>
        <taxon>Piscinibacterium</taxon>
    </lineage>
</organism>
<dbReference type="GO" id="GO:0004519">
    <property type="term" value="F:endonuclease activity"/>
    <property type="evidence" value="ECO:0007669"/>
    <property type="project" value="UniProtKB-KW"/>
</dbReference>
<dbReference type="InterPro" id="IPR005135">
    <property type="entry name" value="Endo/exonuclease/phosphatase"/>
</dbReference>
<accession>A0ABV7H166</accession>
<evidence type="ECO:0000259" key="1">
    <source>
        <dbReference type="Pfam" id="PF03372"/>
    </source>
</evidence>